<keyword evidence="3" id="KW-0540">Nuclease</keyword>
<evidence type="ECO:0000256" key="3">
    <source>
        <dbReference type="ARBA" id="ARBA00022722"/>
    </source>
</evidence>
<dbReference type="SUPFAM" id="SSF64182">
    <property type="entry name" value="DHH phosphoesterases"/>
    <property type="match status" value="1"/>
</dbReference>
<evidence type="ECO:0000256" key="1">
    <source>
        <dbReference type="ARBA" id="ARBA00005915"/>
    </source>
</evidence>
<comment type="similarity">
    <text evidence="1">Belongs to the RecJ family.</text>
</comment>
<protein>
    <recommendedName>
        <fullName evidence="2">Single-stranded-DNA-specific exonuclease RecJ</fullName>
    </recommendedName>
</protein>
<dbReference type="AlphaFoldDB" id="A0A523UYZ8"/>
<dbReference type="Gene3D" id="3.10.310.30">
    <property type="match status" value="1"/>
</dbReference>
<dbReference type="PANTHER" id="PTHR30255:SF2">
    <property type="entry name" value="SINGLE-STRANDED-DNA-SPECIFIC EXONUCLEASE RECJ"/>
    <property type="match status" value="1"/>
</dbReference>
<dbReference type="InterPro" id="IPR051673">
    <property type="entry name" value="SSDNA_exonuclease_RecJ"/>
</dbReference>
<sequence>MHHEWILAPEPDTSLVQHIAEENSIHPAVASVLVSRGFDAERAAAHLNLSLQGLHDPFSMMGMRRAADRVLEAIRKKEKILVHGDYDVDGIAGSALLYTFLKAHNSHVKFYIPNRLEEGYGLSERGVSFAAEVGATLLITVDCGINELDEVELARKSDIDVIVTDHHEPKSDLPRAHTILNPKCEDQTYPFADLSGCGVAFKLLQAVSVELGEKREESFRDLDLVALATVCDIVPMVGENRIFARFGMEILSESEKPGIVALKKVAGIGAGEISAYHLGFMLGPRLNAAGRIASAADGLKLLVTDDPKEAGIIANRLDAQNAKRRELDARISDEAARMVEDEFDLSTTAGIVLAAEGWHEGVIGIVASRIVEKFHRPTVVISIDGKKGKGSARSTRNVNLYGALEKCKDVLTGFGGHQYAAGLTIESDKVDRFKDKFNEAVKETVSIDELQPKLFVDARLTIEDVDDYLLSSLERLRPFGIKNARPVFVSENVEVVGDPAIFGKGHLKFKVRDGDSVQGAKAFRMGDMIGALSARPRVDIVYSVRKDKYFGKESTALYVLDIKVTKTHVRSPE</sequence>
<dbReference type="Pfam" id="PF17768">
    <property type="entry name" value="RecJ_OB"/>
    <property type="match status" value="1"/>
</dbReference>
<keyword evidence="5 9" id="KW-0269">Exonuclease</keyword>
<dbReference type="Gene3D" id="3.90.1640.30">
    <property type="match status" value="1"/>
</dbReference>
<dbReference type="GO" id="GO:0006281">
    <property type="term" value="P:DNA repair"/>
    <property type="evidence" value="ECO:0007669"/>
    <property type="project" value="InterPro"/>
</dbReference>
<keyword evidence="4" id="KW-0378">Hydrolase</keyword>
<reference evidence="9 10" key="1">
    <citation type="submission" date="2019-03" db="EMBL/GenBank/DDBJ databases">
        <title>Metabolic potential of uncultured bacteria and archaea associated with petroleum seepage in deep-sea sediments.</title>
        <authorList>
            <person name="Dong X."/>
            <person name="Hubert C."/>
        </authorList>
    </citation>
    <scope>NUCLEOTIDE SEQUENCE [LARGE SCALE GENOMIC DNA]</scope>
    <source>
        <strain evidence="9">E44_bin18</strain>
    </source>
</reference>
<evidence type="ECO:0000313" key="10">
    <source>
        <dbReference type="Proteomes" id="UP000315525"/>
    </source>
</evidence>
<organism evidence="9 10">
    <name type="scientific">candidate division TA06 bacterium</name>
    <dbReference type="NCBI Taxonomy" id="2250710"/>
    <lineage>
        <taxon>Bacteria</taxon>
        <taxon>Bacteria division TA06</taxon>
    </lineage>
</organism>
<dbReference type="EMBL" id="SOJN01000016">
    <property type="protein sequence ID" value="TET47571.1"/>
    <property type="molecule type" value="Genomic_DNA"/>
</dbReference>
<evidence type="ECO:0000259" key="7">
    <source>
        <dbReference type="Pfam" id="PF02272"/>
    </source>
</evidence>
<dbReference type="InterPro" id="IPR041122">
    <property type="entry name" value="RecJ_OB"/>
</dbReference>
<dbReference type="GO" id="GO:0003676">
    <property type="term" value="F:nucleic acid binding"/>
    <property type="evidence" value="ECO:0007669"/>
    <property type="project" value="InterPro"/>
</dbReference>
<dbReference type="GO" id="GO:0008409">
    <property type="term" value="F:5'-3' exonuclease activity"/>
    <property type="evidence" value="ECO:0007669"/>
    <property type="project" value="InterPro"/>
</dbReference>
<dbReference type="Pfam" id="PF02272">
    <property type="entry name" value="DHHA1"/>
    <property type="match status" value="1"/>
</dbReference>
<proteinExistence type="inferred from homology"/>
<evidence type="ECO:0000256" key="2">
    <source>
        <dbReference type="ARBA" id="ARBA00019841"/>
    </source>
</evidence>
<dbReference type="InterPro" id="IPR004610">
    <property type="entry name" value="RecJ"/>
</dbReference>
<dbReference type="InterPro" id="IPR003156">
    <property type="entry name" value="DHHA1_dom"/>
</dbReference>
<dbReference type="InterPro" id="IPR038763">
    <property type="entry name" value="DHH_sf"/>
</dbReference>
<evidence type="ECO:0000313" key="9">
    <source>
        <dbReference type="EMBL" id="TET47571.1"/>
    </source>
</evidence>
<comment type="caution">
    <text evidence="9">The sequence shown here is derived from an EMBL/GenBank/DDBJ whole genome shotgun (WGS) entry which is preliminary data.</text>
</comment>
<evidence type="ECO:0000259" key="6">
    <source>
        <dbReference type="Pfam" id="PF01368"/>
    </source>
</evidence>
<dbReference type="InterPro" id="IPR001667">
    <property type="entry name" value="DDH_dom"/>
</dbReference>
<dbReference type="PANTHER" id="PTHR30255">
    <property type="entry name" value="SINGLE-STRANDED-DNA-SPECIFIC EXONUCLEASE RECJ"/>
    <property type="match status" value="1"/>
</dbReference>
<dbReference type="GO" id="GO:0006310">
    <property type="term" value="P:DNA recombination"/>
    <property type="evidence" value="ECO:0007669"/>
    <property type="project" value="InterPro"/>
</dbReference>
<evidence type="ECO:0000256" key="4">
    <source>
        <dbReference type="ARBA" id="ARBA00022801"/>
    </source>
</evidence>
<dbReference type="NCBIfam" id="TIGR00644">
    <property type="entry name" value="recJ"/>
    <property type="match status" value="1"/>
</dbReference>
<feature type="domain" description="DDH" evidence="6">
    <location>
        <begin position="79"/>
        <end position="229"/>
    </location>
</feature>
<accession>A0A523UYZ8</accession>
<gene>
    <name evidence="9" type="primary">recJ</name>
    <name evidence="9" type="ORF">E3J62_01050</name>
</gene>
<feature type="domain" description="DHHA1" evidence="7">
    <location>
        <begin position="351"/>
        <end position="443"/>
    </location>
</feature>
<evidence type="ECO:0000259" key="8">
    <source>
        <dbReference type="Pfam" id="PF17768"/>
    </source>
</evidence>
<evidence type="ECO:0000256" key="5">
    <source>
        <dbReference type="ARBA" id="ARBA00022839"/>
    </source>
</evidence>
<name>A0A523UYZ8_UNCT6</name>
<feature type="domain" description="RecJ OB" evidence="8">
    <location>
        <begin position="456"/>
        <end position="560"/>
    </location>
</feature>
<dbReference type="Pfam" id="PF01368">
    <property type="entry name" value="DHH"/>
    <property type="match status" value="1"/>
</dbReference>
<dbReference type="Proteomes" id="UP000315525">
    <property type="component" value="Unassembled WGS sequence"/>
</dbReference>